<dbReference type="PROSITE" id="PS50956">
    <property type="entry name" value="HTH_ASNC_2"/>
    <property type="match status" value="1"/>
</dbReference>
<reference evidence="5" key="1">
    <citation type="submission" date="2021-12" db="EMBL/GenBank/DDBJ databases">
        <title>Discovery of the Pendulisporaceae a myxobacterial family with distinct sporulation behavior and unique specialized metabolism.</title>
        <authorList>
            <person name="Garcia R."/>
            <person name="Popoff A."/>
            <person name="Bader C.D."/>
            <person name="Loehr J."/>
            <person name="Walesch S."/>
            <person name="Walt C."/>
            <person name="Boldt J."/>
            <person name="Bunk B."/>
            <person name="Haeckl F.J.F.P.J."/>
            <person name="Gunesch A.P."/>
            <person name="Birkelbach J."/>
            <person name="Nuebel U."/>
            <person name="Pietschmann T."/>
            <person name="Bach T."/>
            <person name="Mueller R."/>
        </authorList>
    </citation>
    <scope>NUCLEOTIDE SEQUENCE</scope>
    <source>
        <strain evidence="5">MSr11367</strain>
    </source>
</reference>
<dbReference type="Pfam" id="PF01037">
    <property type="entry name" value="AsnC_trans_reg"/>
    <property type="match status" value="1"/>
</dbReference>
<dbReference type="InterPro" id="IPR019887">
    <property type="entry name" value="Tscrpt_reg_AsnC/Lrp_C"/>
</dbReference>
<dbReference type="PRINTS" id="PR00033">
    <property type="entry name" value="HTHASNC"/>
</dbReference>
<evidence type="ECO:0000256" key="3">
    <source>
        <dbReference type="ARBA" id="ARBA00023163"/>
    </source>
</evidence>
<dbReference type="PROSITE" id="PS00519">
    <property type="entry name" value="HTH_ASNC_1"/>
    <property type="match status" value="1"/>
</dbReference>
<gene>
    <name evidence="5" type="ORF">LVJ94_13180</name>
</gene>
<proteinExistence type="predicted"/>
<dbReference type="Proteomes" id="UP001374803">
    <property type="component" value="Chromosome"/>
</dbReference>
<dbReference type="InterPro" id="IPR011008">
    <property type="entry name" value="Dimeric_a/b-barrel"/>
</dbReference>
<dbReference type="InterPro" id="IPR036390">
    <property type="entry name" value="WH_DNA-bd_sf"/>
</dbReference>
<dbReference type="SMART" id="SM00344">
    <property type="entry name" value="HTH_ASNC"/>
    <property type="match status" value="1"/>
</dbReference>
<accession>A0ABZ2LB75</accession>
<dbReference type="SUPFAM" id="SSF54909">
    <property type="entry name" value="Dimeric alpha+beta barrel"/>
    <property type="match status" value="1"/>
</dbReference>
<organism evidence="5 6">
    <name type="scientific">Pendulispora rubella</name>
    <dbReference type="NCBI Taxonomy" id="2741070"/>
    <lineage>
        <taxon>Bacteria</taxon>
        <taxon>Pseudomonadati</taxon>
        <taxon>Myxococcota</taxon>
        <taxon>Myxococcia</taxon>
        <taxon>Myxococcales</taxon>
        <taxon>Sorangiineae</taxon>
        <taxon>Pendulisporaceae</taxon>
        <taxon>Pendulispora</taxon>
    </lineage>
</organism>
<name>A0ABZ2LB75_9BACT</name>
<dbReference type="SUPFAM" id="SSF46785">
    <property type="entry name" value="Winged helix' DNA-binding domain"/>
    <property type="match status" value="1"/>
</dbReference>
<keyword evidence="6" id="KW-1185">Reference proteome</keyword>
<evidence type="ECO:0000313" key="5">
    <source>
        <dbReference type="EMBL" id="WXB08183.1"/>
    </source>
</evidence>
<sequence length="164" mass="17707">MPLNRKFEKLDAVDAKVLGLLAAQGRTTWAELGSELGLSAPAAADRVKKLEQLGLIRGYTAVLDAEGLGLGVTAFIAVRLDRPTHRAAFLKRVRREAAVVECHHMAGDDDYLLKVHVTDLKTLETLVSETLKGIDGVIGTRTSIALSTLKDAPHLPLEHLAPDE</sequence>
<dbReference type="Gene3D" id="3.30.70.920">
    <property type="match status" value="1"/>
</dbReference>
<protein>
    <submittedName>
        <fullName evidence="5">Lrp/AsnC family transcriptional regulator</fullName>
    </submittedName>
</protein>
<evidence type="ECO:0000256" key="2">
    <source>
        <dbReference type="ARBA" id="ARBA00023125"/>
    </source>
</evidence>
<dbReference type="Gene3D" id="1.10.10.10">
    <property type="entry name" value="Winged helix-like DNA-binding domain superfamily/Winged helix DNA-binding domain"/>
    <property type="match status" value="1"/>
</dbReference>
<evidence type="ECO:0000256" key="1">
    <source>
        <dbReference type="ARBA" id="ARBA00023015"/>
    </source>
</evidence>
<dbReference type="RefSeq" id="WP_394837858.1">
    <property type="nucleotide sequence ID" value="NZ_CP089929.1"/>
</dbReference>
<dbReference type="PANTHER" id="PTHR30154">
    <property type="entry name" value="LEUCINE-RESPONSIVE REGULATORY PROTEIN"/>
    <property type="match status" value="1"/>
</dbReference>
<dbReference type="InterPro" id="IPR019888">
    <property type="entry name" value="Tscrpt_reg_AsnC-like"/>
</dbReference>
<feature type="domain" description="HTH asnC-type" evidence="4">
    <location>
        <begin position="10"/>
        <end position="71"/>
    </location>
</feature>
<keyword evidence="1" id="KW-0805">Transcription regulation</keyword>
<dbReference type="InterPro" id="IPR000485">
    <property type="entry name" value="AsnC-type_HTH_dom"/>
</dbReference>
<keyword evidence="3" id="KW-0804">Transcription</keyword>
<dbReference type="PANTHER" id="PTHR30154:SF53">
    <property type="entry name" value="HTH-TYPE TRANSCRIPTIONAL REGULATOR LRPC"/>
    <property type="match status" value="1"/>
</dbReference>
<dbReference type="InterPro" id="IPR019885">
    <property type="entry name" value="Tscrpt_reg_HTH_AsnC-type_CS"/>
</dbReference>
<dbReference type="InterPro" id="IPR036388">
    <property type="entry name" value="WH-like_DNA-bd_sf"/>
</dbReference>
<dbReference type="EMBL" id="CP089983">
    <property type="protein sequence ID" value="WXB08183.1"/>
    <property type="molecule type" value="Genomic_DNA"/>
</dbReference>
<evidence type="ECO:0000259" key="4">
    <source>
        <dbReference type="PROSITE" id="PS50956"/>
    </source>
</evidence>
<keyword evidence="2" id="KW-0238">DNA-binding</keyword>
<evidence type="ECO:0000313" key="6">
    <source>
        <dbReference type="Proteomes" id="UP001374803"/>
    </source>
</evidence>
<dbReference type="Pfam" id="PF13404">
    <property type="entry name" value="HTH_AsnC-type"/>
    <property type="match status" value="1"/>
</dbReference>